<accession>A0A3G5A8N7</accession>
<organism evidence="4">
    <name type="scientific">Hyperionvirus sp</name>
    <dbReference type="NCBI Taxonomy" id="2487770"/>
    <lineage>
        <taxon>Viruses</taxon>
        <taxon>Varidnaviria</taxon>
        <taxon>Bamfordvirae</taxon>
        <taxon>Nucleocytoviricota</taxon>
        <taxon>Megaviricetes</taxon>
        <taxon>Imitervirales</taxon>
        <taxon>Mimiviridae</taxon>
        <taxon>Klosneuvirinae</taxon>
    </lineage>
</organism>
<dbReference type="EMBL" id="MK072391">
    <property type="protein sequence ID" value="AYV83608.1"/>
    <property type="molecule type" value="Genomic_DNA"/>
</dbReference>
<evidence type="ECO:0000259" key="3">
    <source>
        <dbReference type="PROSITE" id="PS51194"/>
    </source>
</evidence>
<dbReference type="Pfam" id="PF00271">
    <property type="entry name" value="Helicase_C"/>
    <property type="match status" value="1"/>
</dbReference>
<keyword evidence="4" id="KW-0547">Nucleotide-binding</keyword>
<dbReference type="InterPro" id="IPR014001">
    <property type="entry name" value="Helicase_ATP-bd"/>
</dbReference>
<protein>
    <submittedName>
        <fullName evidence="4">DEAD/SNF2-like helicase</fullName>
    </submittedName>
</protein>
<dbReference type="GO" id="GO:0016787">
    <property type="term" value="F:hydrolase activity"/>
    <property type="evidence" value="ECO:0007669"/>
    <property type="project" value="UniProtKB-KW"/>
</dbReference>
<dbReference type="InterPro" id="IPR006935">
    <property type="entry name" value="Helicase/UvrB_N"/>
</dbReference>
<dbReference type="InterPro" id="IPR001650">
    <property type="entry name" value="Helicase_C-like"/>
</dbReference>
<keyword evidence="4" id="KW-0347">Helicase</keyword>
<dbReference type="CDD" id="cd18793">
    <property type="entry name" value="SF2_C_SNF"/>
    <property type="match status" value="1"/>
</dbReference>
<feature type="domain" description="Helicase C-terminal" evidence="3">
    <location>
        <begin position="305"/>
        <end position="456"/>
    </location>
</feature>
<name>A0A3G5A8N7_9VIRU</name>
<dbReference type="Gene3D" id="3.40.50.300">
    <property type="entry name" value="P-loop containing nucleotide triphosphate hydrolases"/>
    <property type="match status" value="2"/>
</dbReference>
<evidence type="ECO:0000256" key="1">
    <source>
        <dbReference type="ARBA" id="ARBA00022801"/>
    </source>
</evidence>
<feature type="domain" description="Helicase ATP-binding" evidence="2">
    <location>
        <begin position="22"/>
        <end position="186"/>
    </location>
</feature>
<dbReference type="SMART" id="SM00487">
    <property type="entry name" value="DEXDc"/>
    <property type="match status" value="1"/>
</dbReference>
<sequence>MISGEVKKNLFDFQLVHVNNLIRIIKNNSSLLDASDTGTGKTYTAVAVCKILKLRPIIVCPKSVISTWVRVCKFFGLEEKFIVNYETIIRGKYYTKERDRVVCPYIKVLKEKKEEVVVTKYKWNVEEEGVVFIFDEAHRCAKLDTYNGQVLFAAKETGVPMMILSATIADYPEKFRLFFYVLNFIDPVSVRKNKINFGQYMNIVTKWVVRDPQPMLKIHNMLYPQRASRMRIDAIPSFPETQITAEPYTLGKKREEEIEEQYSIISTQLDELKNKSVKDKANVLVKIMRAHQKIEIIKIPIFVELANDLLVNGYSVVIFVNFTQTLKTLEKMLGVDTFIHGGQTAEERDRAIEMFNENKRGIIICNIKAGSVGISLHDIHGGHPRASLLSPTWSSIDLKQALGRIHRAGAKSKSLQRIIYAANTVEEKIADKLKEKLKNINTINNGDLSLNVMSDRIEFKER</sequence>
<evidence type="ECO:0000313" key="4">
    <source>
        <dbReference type="EMBL" id="AYV83608.1"/>
    </source>
</evidence>
<dbReference type="PANTHER" id="PTHR10799">
    <property type="entry name" value="SNF2/RAD54 HELICASE FAMILY"/>
    <property type="match status" value="1"/>
</dbReference>
<dbReference type="GO" id="GO:0004386">
    <property type="term" value="F:helicase activity"/>
    <property type="evidence" value="ECO:0007669"/>
    <property type="project" value="UniProtKB-KW"/>
</dbReference>
<dbReference type="GO" id="GO:0003677">
    <property type="term" value="F:DNA binding"/>
    <property type="evidence" value="ECO:0007669"/>
    <property type="project" value="InterPro"/>
</dbReference>
<gene>
    <name evidence="4" type="ORF">Hyperionvirus9_25</name>
</gene>
<dbReference type="SMART" id="SM00490">
    <property type="entry name" value="HELICc"/>
    <property type="match status" value="1"/>
</dbReference>
<dbReference type="InterPro" id="IPR027417">
    <property type="entry name" value="P-loop_NTPase"/>
</dbReference>
<keyword evidence="1" id="KW-0378">Hydrolase</keyword>
<dbReference type="GO" id="GO:0005524">
    <property type="term" value="F:ATP binding"/>
    <property type="evidence" value="ECO:0007669"/>
    <property type="project" value="InterPro"/>
</dbReference>
<dbReference type="Pfam" id="PF04851">
    <property type="entry name" value="ResIII"/>
    <property type="match status" value="1"/>
</dbReference>
<dbReference type="InterPro" id="IPR049730">
    <property type="entry name" value="SNF2/RAD54-like_C"/>
</dbReference>
<evidence type="ECO:0000259" key="2">
    <source>
        <dbReference type="PROSITE" id="PS51192"/>
    </source>
</evidence>
<dbReference type="SUPFAM" id="SSF52540">
    <property type="entry name" value="P-loop containing nucleoside triphosphate hydrolases"/>
    <property type="match status" value="2"/>
</dbReference>
<reference evidence="4" key="1">
    <citation type="submission" date="2018-10" db="EMBL/GenBank/DDBJ databases">
        <title>Hidden diversity of soil giant viruses.</title>
        <authorList>
            <person name="Schulz F."/>
            <person name="Alteio L."/>
            <person name="Goudeau D."/>
            <person name="Ryan E.M."/>
            <person name="Malmstrom R.R."/>
            <person name="Blanchard J."/>
            <person name="Woyke T."/>
        </authorList>
    </citation>
    <scope>NUCLEOTIDE SEQUENCE</scope>
    <source>
        <strain evidence="4">HYV1</strain>
    </source>
</reference>
<dbReference type="PROSITE" id="PS51194">
    <property type="entry name" value="HELICASE_CTER"/>
    <property type="match status" value="1"/>
</dbReference>
<keyword evidence="4" id="KW-0067">ATP-binding</keyword>
<proteinExistence type="predicted"/>
<dbReference type="PROSITE" id="PS51192">
    <property type="entry name" value="HELICASE_ATP_BIND_1"/>
    <property type="match status" value="1"/>
</dbReference>